<sequence length="104" mass="11899">MVYTEKTNKLFLKNEGDKKRRNFAFIVKSGIVRKIPECRQKFRLSAGFTRNHCLGSNANKSEDFSGDRDGGRKWSANELRMVPTVQFPTPVVHGRHHCCSSVDK</sequence>
<gene>
    <name evidence="1" type="ORF">E2986_10964</name>
</gene>
<reference evidence="1" key="1">
    <citation type="submission" date="2019-11" db="EMBL/GenBank/DDBJ databases">
        <title>The nuclear and mitochondrial genomes of Frieseomelitta varia - a highly eusocial stingless bee (Meliponini) with a permanently sterile worker caste.</title>
        <authorList>
            <person name="Freitas F.C.P."/>
            <person name="Lourenco A.P."/>
            <person name="Nunes F.M.F."/>
            <person name="Paschoal A.R."/>
            <person name="Abreu F.C.P."/>
            <person name="Barbin F.O."/>
            <person name="Bataglia L."/>
            <person name="Cardoso-Junior C.A.M."/>
            <person name="Cervoni M.S."/>
            <person name="Silva S.R."/>
            <person name="Dalarmi F."/>
            <person name="Del Lama M.A."/>
            <person name="Depintor T.S."/>
            <person name="Ferreira K.M."/>
            <person name="Goria P.S."/>
            <person name="Jaskot M.C."/>
            <person name="Lago D.C."/>
            <person name="Luna-Lucena D."/>
            <person name="Moda L.M."/>
            <person name="Nascimento L."/>
            <person name="Pedrino M."/>
            <person name="Rabico F.O."/>
            <person name="Sanches F.C."/>
            <person name="Santos D.E."/>
            <person name="Santos C.G."/>
            <person name="Vieira J."/>
            <person name="Lopes T.F."/>
            <person name="Barchuk A.R."/>
            <person name="Hartfelder K."/>
            <person name="Simoes Z.L.P."/>
            <person name="Bitondi M.M.G."/>
            <person name="Pinheiro D.G."/>
        </authorList>
    </citation>
    <scope>NUCLEOTIDE SEQUENCE</scope>
    <source>
        <strain evidence="1">USP_RPSP 00005682</strain>
        <tissue evidence="1">Whole individual</tissue>
    </source>
</reference>
<dbReference type="EMBL" id="WNWW01000190">
    <property type="protein sequence ID" value="KAF3428977.1"/>
    <property type="molecule type" value="Genomic_DNA"/>
</dbReference>
<comment type="caution">
    <text evidence="1">The sequence shown here is derived from an EMBL/GenBank/DDBJ whole genome shotgun (WGS) entry which is preliminary data.</text>
</comment>
<dbReference type="Proteomes" id="UP000655588">
    <property type="component" value="Unassembled WGS sequence"/>
</dbReference>
<organism evidence="1 2">
    <name type="scientific">Frieseomelitta varia</name>
    <dbReference type="NCBI Taxonomy" id="561572"/>
    <lineage>
        <taxon>Eukaryota</taxon>
        <taxon>Metazoa</taxon>
        <taxon>Ecdysozoa</taxon>
        <taxon>Arthropoda</taxon>
        <taxon>Hexapoda</taxon>
        <taxon>Insecta</taxon>
        <taxon>Pterygota</taxon>
        <taxon>Neoptera</taxon>
        <taxon>Endopterygota</taxon>
        <taxon>Hymenoptera</taxon>
        <taxon>Apocrita</taxon>
        <taxon>Aculeata</taxon>
        <taxon>Apoidea</taxon>
        <taxon>Anthophila</taxon>
        <taxon>Apidae</taxon>
        <taxon>Frieseomelitta</taxon>
    </lineage>
</organism>
<name>A0A833SHZ0_9HYME</name>
<dbReference type="AlphaFoldDB" id="A0A833SHZ0"/>
<keyword evidence="2" id="KW-1185">Reference proteome</keyword>
<evidence type="ECO:0000313" key="2">
    <source>
        <dbReference type="Proteomes" id="UP000655588"/>
    </source>
</evidence>
<protein>
    <submittedName>
        <fullName evidence="1">Uncharacterized protein</fullName>
    </submittedName>
</protein>
<evidence type="ECO:0000313" key="1">
    <source>
        <dbReference type="EMBL" id="KAF3428977.1"/>
    </source>
</evidence>
<accession>A0A833SHZ0</accession>
<proteinExistence type="predicted"/>